<reference evidence="1" key="3">
    <citation type="submission" date="2018-07" db="EMBL/GenBank/DDBJ databases">
        <title>WGS assembly of Glycine max.</title>
        <authorList>
            <person name="Schmutz J."/>
            <person name="Cannon S."/>
            <person name="Schlueter J."/>
            <person name="Ma J."/>
            <person name="Mitros T."/>
            <person name="Nelson W."/>
            <person name="Hyten D."/>
            <person name="Song Q."/>
            <person name="Thelen J."/>
            <person name="Cheng J."/>
            <person name="Xu D."/>
            <person name="Hellsten U."/>
            <person name="May G."/>
            <person name="Yu Y."/>
            <person name="Sakurai T."/>
            <person name="Umezawa T."/>
            <person name="Bhattacharyya M."/>
            <person name="Sandhu D."/>
            <person name="Valliyodan B."/>
            <person name="Lindquist E."/>
            <person name="Peto M."/>
            <person name="Grant D."/>
            <person name="Shu S."/>
            <person name="Goodstein D."/>
            <person name="Barry K."/>
            <person name="Futrell-Griggs M."/>
            <person name="Abernathy B."/>
            <person name="Du J."/>
            <person name="Tian Z."/>
            <person name="Zhu L."/>
            <person name="Gill N."/>
            <person name="Joshi T."/>
            <person name="Libault M."/>
            <person name="Sethuraman A."/>
            <person name="Zhang X."/>
            <person name="Shinozaki K."/>
            <person name="Nguyen H."/>
            <person name="Wing R."/>
            <person name="Cregan P."/>
            <person name="Specht J."/>
            <person name="Grimwood J."/>
            <person name="Rokhsar D."/>
            <person name="Stacey G."/>
            <person name="Shoemaker R."/>
            <person name="Jackson S."/>
        </authorList>
    </citation>
    <scope>NUCLEOTIDE SEQUENCE</scope>
    <source>
        <tissue evidence="1">Callus</tissue>
    </source>
</reference>
<dbReference type="AlphaFoldDB" id="K7N363"/>
<protein>
    <submittedName>
        <fullName evidence="1 2">Uncharacterized protein</fullName>
    </submittedName>
</protein>
<proteinExistence type="predicted"/>
<name>K7N363_SOYBN</name>
<keyword evidence="3" id="KW-1185">Reference proteome</keyword>
<evidence type="ECO:0000313" key="1">
    <source>
        <dbReference type="EMBL" id="KRG91014.1"/>
    </source>
</evidence>
<dbReference type="HOGENOM" id="CLU_2692707_0_0_1"/>
<reference evidence="1 2" key="1">
    <citation type="journal article" date="2010" name="Nature">
        <title>Genome sequence of the palaeopolyploid soybean.</title>
        <authorList>
            <person name="Schmutz J."/>
            <person name="Cannon S.B."/>
            <person name="Schlueter J."/>
            <person name="Ma J."/>
            <person name="Mitros T."/>
            <person name="Nelson W."/>
            <person name="Hyten D.L."/>
            <person name="Song Q."/>
            <person name="Thelen J.J."/>
            <person name="Cheng J."/>
            <person name="Xu D."/>
            <person name="Hellsten U."/>
            <person name="May G.D."/>
            <person name="Yu Y."/>
            <person name="Sakurai T."/>
            <person name="Umezawa T."/>
            <person name="Bhattacharyya M.K."/>
            <person name="Sandhu D."/>
            <person name="Valliyodan B."/>
            <person name="Lindquist E."/>
            <person name="Peto M."/>
            <person name="Grant D."/>
            <person name="Shu S."/>
            <person name="Goodstein D."/>
            <person name="Barry K."/>
            <person name="Futrell-Griggs M."/>
            <person name="Abernathy B."/>
            <person name="Du J."/>
            <person name="Tian Z."/>
            <person name="Zhu L."/>
            <person name="Gill N."/>
            <person name="Joshi T."/>
            <person name="Libault M."/>
            <person name="Sethuraman A."/>
            <person name="Zhang X.-C."/>
            <person name="Shinozaki K."/>
            <person name="Nguyen H.T."/>
            <person name="Wing R.A."/>
            <person name="Cregan P."/>
            <person name="Specht J."/>
            <person name="Grimwood J."/>
            <person name="Rokhsar D."/>
            <person name="Stacey G."/>
            <person name="Shoemaker R.C."/>
            <person name="Jackson S.A."/>
        </authorList>
    </citation>
    <scope>NUCLEOTIDE SEQUENCE [LARGE SCALE GENOMIC DNA]</scope>
    <source>
        <strain evidence="2">cv. Williams 82</strain>
        <tissue evidence="1">Callus</tissue>
    </source>
</reference>
<organism evidence="2">
    <name type="scientific">Glycine max</name>
    <name type="common">Soybean</name>
    <name type="synonym">Glycine hispida</name>
    <dbReference type="NCBI Taxonomy" id="3847"/>
    <lineage>
        <taxon>Eukaryota</taxon>
        <taxon>Viridiplantae</taxon>
        <taxon>Streptophyta</taxon>
        <taxon>Embryophyta</taxon>
        <taxon>Tracheophyta</taxon>
        <taxon>Spermatophyta</taxon>
        <taxon>Magnoliopsida</taxon>
        <taxon>eudicotyledons</taxon>
        <taxon>Gunneridae</taxon>
        <taxon>Pentapetalae</taxon>
        <taxon>rosids</taxon>
        <taxon>fabids</taxon>
        <taxon>Fabales</taxon>
        <taxon>Fabaceae</taxon>
        <taxon>Papilionoideae</taxon>
        <taxon>50 kb inversion clade</taxon>
        <taxon>NPAAA clade</taxon>
        <taxon>indigoferoid/millettioid clade</taxon>
        <taxon>Phaseoleae</taxon>
        <taxon>Glycine</taxon>
        <taxon>Glycine subgen. Soja</taxon>
    </lineage>
</organism>
<reference evidence="2" key="2">
    <citation type="submission" date="2018-02" db="UniProtKB">
        <authorList>
            <consortium name="EnsemblPlants"/>
        </authorList>
    </citation>
    <scope>IDENTIFICATION</scope>
    <source>
        <strain evidence="2">Williams 82</strain>
    </source>
</reference>
<dbReference type="Gramene" id="KRG91014">
    <property type="protein sequence ID" value="KRG91014"/>
    <property type="gene ID" value="GLYMA_20G127900"/>
</dbReference>
<gene>
    <name evidence="1" type="ORF">GLYMA_20G127900</name>
</gene>
<evidence type="ECO:0000313" key="2">
    <source>
        <dbReference type="EnsemblPlants" id="KRG91014"/>
    </source>
</evidence>
<dbReference type="EMBL" id="CM000853">
    <property type="protein sequence ID" value="KRG91014.1"/>
    <property type="molecule type" value="Genomic_DNA"/>
</dbReference>
<dbReference type="PaxDb" id="3847-GLYMA20G26401.1"/>
<accession>K7N363</accession>
<dbReference type="InParanoid" id="K7N363"/>
<dbReference type="Proteomes" id="UP000008827">
    <property type="component" value="Chromosome 20"/>
</dbReference>
<sequence>MCSYHESECASLQLYLILLITKLSVCKLKHEIIKYYHACTYVFHMPLLSVIEMLHCHILGIGKVIKDSRVKCPN</sequence>
<dbReference type="EnsemblPlants" id="KRG91014">
    <property type="protein sequence ID" value="KRG91014"/>
    <property type="gene ID" value="GLYMA_20G127900"/>
</dbReference>
<evidence type="ECO:0000313" key="3">
    <source>
        <dbReference type="Proteomes" id="UP000008827"/>
    </source>
</evidence>
<dbReference type="SMR" id="K7N363"/>